<keyword evidence="1" id="KW-1133">Transmembrane helix</keyword>
<feature type="transmembrane region" description="Helical" evidence="1">
    <location>
        <begin position="105"/>
        <end position="131"/>
    </location>
</feature>
<accession>A0A949TVI1</accession>
<dbReference type="Pfam" id="PF19700">
    <property type="entry name" value="DUF6198"/>
    <property type="match status" value="1"/>
</dbReference>
<proteinExistence type="predicted"/>
<keyword evidence="1" id="KW-0472">Membrane</keyword>
<evidence type="ECO:0000313" key="3">
    <source>
        <dbReference type="Proteomes" id="UP000694308"/>
    </source>
</evidence>
<evidence type="ECO:0000313" key="2">
    <source>
        <dbReference type="EMBL" id="MBV7274286.1"/>
    </source>
</evidence>
<organism evidence="2 3">
    <name type="scientific">Clostridium thailandense</name>
    <dbReference type="NCBI Taxonomy" id="2794346"/>
    <lineage>
        <taxon>Bacteria</taxon>
        <taxon>Bacillati</taxon>
        <taxon>Bacillota</taxon>
        <taxon>Clostridia</taxon>
        <taxon>Eubacteriales</taxon>
        <taxon>Clostridiaceae</taxon>
        <taxon>Clostridium</taxon>
    </lineage>
</organism>
<reference evidence="2" key="1">
    <citation type="submission" date="2020-12" db="EMBL/GenBank/DDBJ databases">
        <title>Clostridium thailandense sp. nov., a novel acetogenic bacterium isolated from peat land soil in Thailand.</title>
        <authorList>
            <person name="Chaikitkaew S."/>
            <person name="Birkeland N.K."/>
        </authorList>
    </citation>
    <scope>NUCLEOTIDE SEQUENCE</scope>
    <source>
        <strain evidence="2">PL3</strain>
    </source>
</reference>
<dbReference type="RefSeq" id="WP_218321350.1">
    <property type="nucleotide sequence ID" value="NZ_JAEEGC010000072.1"/>
</dbReference>
<evidence type="ECO:0008006" key="4">
    <source>
        <dbReference type="Google" id="ProtNLM"/>
    </source>
</evidence>
<keyword evidence="1" id="KW-0812">Transmembrane</keyword>
<dbReference type="AlphaFoldDB" id="A0A949TVI1"/>
<dbReference type="PANTHER" id="PTHR40078:SF1">
    <property type="entry name" value="INTEGRAL MEMBRANE PROTEIN"/>
    <property type="match status" value="1"/>
</dbReference>
<keyword evidence="3" id="KW-1185">Reference proteome</keyword>
<dbReference type="Proteomes" id="UP000694308">
    <property type="component" value="Unassembled WGS sequence"/>
</dbReference>
<sequence>MKEFYRGGMYCIGLLILALGIILNTKTGLGVSPIISIPYCISNIFKINLGNATLCIYILCVIGQMVLRGKKFRTFDLLQIPMSIIFSRVINIFNDMITINCNVLMVKLLLLIAAIILTGIGAAISVEMNLLPNAADGFTQVIGERMSKGFGFAKNIVDISCVLITVAMGLLFSGKVIGIGLGTLAAMLGVGRSIAAFNLLFKQKMLALTS</sequence>
<feature type="transmembrane region" description="Helical" evidence="1">
    <location>
        <begin position="7"/>
        <end position="24"/>
    </location>
</feature>
<gene>
    <name evidence="2" type="ORF">I6U48_15380</name>
</gene>
<protein>
    <recommendedName>
        <fullName evidence="4">YitT family protein</fullName>
    </recommendedName>
</protein>
<comment type="caution">
    <text evidence="2">The sequence shown here is derived from an EMBL/GenBank/DDBJ whole genome shotgun (WGS) entry which is preliminary data.</text>
</comment>
<dbReference type="EMBL" id="JAEEGC010000072">
    <property type="protein sequence ID" value="MBV7274286.1"/>
    <property type="molecule type" value="Genomic_DNA"/>
</dbReference>
<evidence type="ECO:0000256" key="1">
    <source>
        <dbReference type="SAM" id="Phobius"/>
    </source>
</evidence>
<feature type="transmembrane region" description="Helical" evidence="1">
    <location>
        <begin position="178"/>
        <end position="201"/>
    </location>
</feature>
<feature type="transmembrane region" description="Helical" evidence="1">
    <location>
        <begin position="44"/>
        <end position="67"/>
    </location>
</feature>
<dbReference type="PANTHER" id="PTHR40078">
    <property type="entry name" value="INTEGRAL MEMBRANE PROTEIN-RELATED"/>
    <property type="match status" value="1"/>
</dbReference>
<dbReference type="InterPro" id="IPR038750">
    <property type="entry name" value="YczE/YyaS-like"/>
</dbReference>
<name>A0A949TVI1_9CLOT</name>